<keyword evidence="9" id="KW-1185">Reference proteome</keyword>
<keyword evidence="5" id="KW-0812">Transmembrane</keyword>
<comment type="cofactor">
    <cofactor evidence="4">
        <name>Zn(2+)</name>
        <dbReference type="ChEBI" id="CHEBI:29105"/>
    </cofactor>
</comment>
<dbReference type="Gene3D" id="3.40.50.720">
    <property type="entry name" value="NAD(P)-binding Rossmann-like Domain"/>
    <property type="match status" value="1"/>
</dbReference>
<reference evidence="8 9" key="1">
    <citation type="submission" date="2009-01" db="EMBL/GenBank/DDBJ databases">
        <title>Complete sequence of Geobacter sp. FRC-32.</title>
        <authorList>
            <consortium name="US DOE Joint Genome Institute"/>
            <person name="Lucas S."/>
            <person name="Copeland A."/>
            <person name="Lapidus A."/>
            <person name="Glavina del Rio T."/>
            <person name="Dalin E."/>
            <person name="Tice H."/>
            <person name="Bruce D."/>
            <person name="Goodwin L."/>
            <person name="Pitluck S."/>
            <person name="Saunders E."/>
            <person name="Brettin T."/>
            <person name="Detter J.C."/>
            <person name="Han C."/>
            <person name="Larimer F."/>
            <person name="Land M."/>
            <person name="Hauser L."/>
            <person name="Kyrpides N."/>
            <person name="Ovchinnikova G."/>
            <person name="Kostka J."/>
            <person name="Richardson P."/>
        </authorList>
    </citation>
    <scope>NUCLEOTIDE SEQUENCE [LARGE SCALE GENOMIC DNA]</scope>
    <source>
        <strain evidence="9">DSM 22248 / JCM 15807 / FRC-32</strain>
    </source>
</reference>
<keyword evidence="1 4" id="KW-0479">Metal-binding</keyword>
<evidence type="ECO:0000256" key="1">
    <source>
        <dbReference type="ARBA" id="ARBA00022723"/>
    </source>
</evidence>
<evidence type="ECO:0000256" key="2">
    <source>
        <dbReference type="ARBA" id="ARBA00022833"/>
    </source>
</evidence>
<evidence type="ECO:0000259" key="6">
    <source>
        <dbReference type="Pfam" id="PF00107"/>
    </source>
</evidence>
<dbReference type="KEGG" id="geo:Geob_3242"/>
<evidence type="ECO:0000256" key="4">
    <source>
        <dbReference type="RuleBase" id="RU361277"/>
    </source>
</evidence>
<evidence type="ECO:0000256" key="5">
    <source>
        <dbReference type="SAM" id="Phobius"/>
    </source>
</evidence>
<keyword evidence="3" id="KW-0560">Oxidoreductase</keyword>
<proteinExistence type="inferred from homology"/>
<dbReference type="PANTHER" id="PTHR43401">
    <property type="entry name" value="L-THREONINE 3-DEHYDROGENASE"/>
    <property type="match status" value="1"/>
</dbReference>
<evidence type="ECO:0000313" key="8">
    <source>
        <dbReference type="EMBL" id="ACM21585.1"/>
    </source>
</evidence>
<dbReference type="HOGENOM" id="CLU_026673_11_0_7"/>
<protein>
    <submittedName>
        <fullName evidence="8">Zinc-dependent alcohol dehydrogenase</fullName>
    </submittedName>
</protein>
<dbReference type="Pfam" id="PF08240">
    <property type="entry name" value="ADH_N"/>
    <property type="match status" value="1"/>
</dbReference>
<keyword evidence="2 4" id="KW-0862">Zinc</keyword>
<dbReference type="eggNOG" id="COG1063">
    <property type="taxonomic scope" value="Bacteria"/>
</dbReference>
<dbReference type="InterPro" id="IPR011032">
    <property type="entry name" value="GroES-like_sf"/>
</dbReference>
<dbReference type="RefSeq" id="WP_012648313.1">
    <property type="nucleotide sequence ID" value="NC_011979.1"/>
</dbReference>
<dbReference type="GO" id="GO:0008270">
    <property type="term" value="F:zinc ion binding"/>
    <property type="evidence" value="ECO:0007669"/>
    <property type="project" value="InterPro"/>
</dbReference>
<feature type="transmembrane region" description="Helical" evidence="5">
    <location>
        <begin position="141"/>
        <end position="162"/>
    </location>
</feature>
<comment type="similarity">
    <text evidence="4">Belongs to the zinc-containing alcohol dehydrogenase family.</text>
</comment>
<evidence type="ECO:0000313" key="9">
    <source>
        <dbReference type="Proteomes" id="UP000007721"/>
    </source>
</evidence>
<evidence type="ECO:0000256" key="3">
    <source>
        <dbReference type="ARBA" id="ARBA00023002"/>
    </source>
</evidence>
<dbReference type="Proteomes" id="UP000007721">
    <property type="component" value="Chromosome"/>
</dbReference>
<dbReference type="InterPro" id="IPR050129">
    <property type="entry name" value="Zn_alcohol_dh"/>
</dbReference>
<dbReference type="InterPro" id="IPR036291">
    <property type="entry name" value="NAD(P)-bd_dom_sf"/>
</dbReference>
<name>B9M4D0_GEODF</name>
<dbReference type="AlphaFoldDB" id="B9M4D0"/>
<feature type="domain" description="Alcohol dehydrogenase-like C-terminal" evidence="6">
    <location>
        <begin position="149"/>
        <end position="263"/>
    </location>
</feature>
<dbReference type="PANTHER" id="PTHR43401:SF2">
    <property type="entry name" value="L-THREONINE 3-DEHYDROGENASE"/>
    <property type="match status" value="1"/>
</dbReference>
<organism evidence="8 9">
    <name type="scientific">Geotalea daltonii (strain DSM 22248 / JCM 15807 / FRC-32)</name>
    <name type="common">Geobacter daltonii</name>
    <dbReference type="NCBI Taxonomy" id="316067"/>
    <lineage>
        <taxon>Bacteria</taxon>
        <taxon>Pseudomonadati</taxon>
        <taxon>Thermodesulfobacteriota</taxon>
        <taxon>Desulfuromonadia</taxon>
        <taxon>Geobacterales</taxon>
        <taxon>Geobacteraceae</taxon>
        <taxon>Geotalea</taxon>
    </lineage>
</organism>
<accession>B9M4D0</accession>
<dbReference type="CDD" id="cd08269">
    <property type="entry name" value="Zn_ADH9"/>
    <property type="match status" value="1"/>
</dbReference>
<dbReference type="InterPro" id="IPR013149">
    <property type="entry name" value="ADH-like_C"/>
</dbReference>
<evidence type="ECO:0000259" key="7">
    <source>
        <dbReference type="Pfam" id="PF08240"/>
    </source>
</evidence>
<gene>
    <name evidence="8" type="ordered locus">Geob_3242</name>
</gene>
<dbReference type="InterPro" id="IPR002328">
    <property type="entry name" value="ADH_Zn_CS"/>
</dbReference>
<dbReference type="Pfam" id="PF00107">
    <property type="entry name" value="ADH_zinc_N"/>
    <property type="match status" value="1"/>
</dbReference>
<dbReference type="PROSITE" id="PS00059">
    <property type="entry name" value="ADH_ZINC"/>
    <property type="match status" value="1"/>
</dbReference>
<dbReference type="Gene3D" id="3.90.180.10">
    <property type="entry name" value="Medium-chain alcohol dehydrogenases, catalytic domain"/>
    <property type="match status" value="2"/>
</dbReference>
<sequence>MIHSMQAAIITGPGQAGLTEIPIPDPGSGDLLIRVEGCGVCPSNLPLWQGRPWFTYPAPPGNPGHEGWGTVEATGHGVKGFAEGDRVTFLSSQAYAEYDLVPAEAAVKLPSSLDGKAFPGEPVGCAVNVFRRSQIRADQTVAVIGAGFLGIIFTALAAAQGANVVAITRRRASLDLAKKYGAAESVTLDDHQGIIDRLNKITGGKGCDRVIEATGHQWPLDLAGELVGERGTLVIAGYHQDGPRQVNLQQWNWKGIDVINAHERDRKVYLEGIREGIRAAESGLFRLDDLVTHDFSLRELDKAYAAITERPEGFIKGIIRM</sequence>
<dbReference type="SUPFAM" id="SSF51735">
    <property type="entry name" value="NAD(P)-binding Rossmann-fold domains"/>
    <property type="match status" value="1"/>
</dbReference>
<dbReference type="InterPro" id="IPR013154">
    <property type="entry name" value="ADH-like_N"/>
</dbReference>
<keyword evidence="5" id="KW-1133">Transmembrane helix</keyword>
<dbReference type="STRING" id="316067.Geob_3242"/>
<feature type="domain" description="Alcohol dehydrogenase-like N-terminal" evidence="7">
    <location>
        <begin position="27"/>
        <end position="110"/>
    </location>
</feature>
<dbReference type="GO" id="GO:0016491">
    <property type="term" value="F:oxidoreductase activity"/>
    <property type="evidence" value="ECO:0007669"/>
    <property type="project" value="UniProtKB-KW"/>
</dbReference>
<keyword evidence="5" id="KW-0472">Membrane</keyword>
<dbReference type="SUPFAM" id="SSF50129">
    <property type="entry name" value="GroES-like"/>
    <property type="match status" value="1"/>
</dbReference>
<dbReference type="EMBL" id="CP001390">
    <property type="protein sequence ID" value="ACM21585.1"/>
    <property type="molecule type" value="Genomic_DNA"/>
</dbReference>